<protein>
    <submittedName>
        <fullName evidence="1">Uncharacterized protein</fullName>
    </submittedName>
</protein>
<accession>A0A5S5DYQ2</accession>
<dbReference type="EMBL" id="VNIA01000001">
    <property type="protein sequence ID" value="TYQ00369.1"/>
    <property type="molecule type" value="Genomic_DNA"/>
</dbReference>
<dbReference type="OrthoDB" id="1450611at2"/>
<evidence type="ECO:0000313" key="1">
    <source>
        <dbReference type="EMBL" id="TYQ00369.1"/>
    </source>
</evidence>
<dbReference type="Proteomes" id="UP000323136">
    <property type="component" value="Unassembled WGS sequence"/>
</dbReference>
<sequence length="60" mass="6943">MTIATDTLKEEIYDKLAEINDENVLSAIKTIINKLENDSLDKFTVKEDFSGYIKEWVKSM</sequence>
<name>A0A5S5DYQ2_9FLAO</name>
<gene>
    <name evidence="1" type="ORF">C7447_101981</name>
</gene>
<reference evidence="1 2" key="1">
    <citation type="submission" date="2019-07" db="EMBL/GenBank/DDBJ databases">
        <title>Genomic Encyclopedia of Type Strains, Phase IV (KMG-IV): sequencing the most valuable type-strain genomes for metagenomic binning, comparative biology and taxonomic classification.</title>
        <authorList>
            <person name="Goeker M."/>
        </authorList>
    </citation>
    <scope>NUCLEOTIDE SEQUENCE [LARGE SCALE GENOMIC DNA]</scope>
    <source>
        <strain evidence="1 2">DSM 18961</strain>
    </source>
</reference>
<comment type="caution">
    <text evidence="1">The sequence shown here is derived from an EMBL/GenBank/DDBJ whole genome shotgun (WGS) entry which is preliminary data.</text>
</comment>
<organism evidence="1 2">
    <name type="scientific">Tenacibaculum adriaticum</name>
    <dbReference type="NCBI Taxonomy" id="413713"/>
    <lineage>
        <taxon>Bacteria</taxon>
        <taxon>Pseudomonadati</taxon>
        <taxon>Bacteroidota</taxon>
        <taxon>Flavobacteriia</taxon>
        <taxon>Flavobacteriales</taxon>
        <taxon>Flavobacteriaceae</taxon>
        <taxon>Tenacibaculum</taxon>
    </lineage>
</organism>
<keyword evidence="2" id="KW-1185">Reference proteome</keyword>
<evidence type="ECO:0000313" key="2">
    <source>
        <dbReference type="Proteomes" id="UP000323136"/>
    </source>
</evidence>
<dbReference type="RefSeq" id="WP_148869270.1">
    <property type="nucleotide sequence ID" value="NZ_VNIA01000001.1"/>
</dbReference>
<proteinExistence type="predicted"/>
<dbReference type="AlphaFoldDB" id="A0A5S5DYQ2"/>